<gene>
    <name evidence="1" type="ORF">BDV96DRAFT_642080</name>
</gene>
<accession>A0A6A5ZMK0</accession>
<name>A0A6A5ZMK0_9PLEO</name>
<evidence type="ECO:0000313" key="1">
    <source>
        <dbReference type="EMBL" id="KAF2120234.1"/>
    </source>
</evidence>
<sequence>MEQDTEILSKKVHQLPRPNYPPIPANIFKRKLLNGVSQGNFNSHCLCPACAQSLWDGLAQHPKNLTLLSTSVKDIVIFARQHAEDLQLDAHTIGYLRTFKSVFGRLKKLTRQGPARYVCYPPLAHLAEPLNQIFFSGVLEDVKYTWYNTSETSLSRWGSYEQTYAADDRLKSSEIFVHPVSRGDLLRFPGIETEEGQTAEEYVEYAATKIIEIILHEQTHALIKMYACQGQCKSSQDFAKRALCNHLDHHMSHLWSKFVYQKEWYGAPAAFTRHGPAFWEVVNALYPGAERLLNIQFRGCYGYAEADRQIAFIKEQEPELYAKLTTSGFQPGNDRQWKEEQCWCRYGQTPLMVQIICQWTVEMRNRTD</sequence>
<dbReference type="Proteomes" id="UP000799770">
    <property type="component" value="Unassembled WGS sequence"/>
</dbReference>
<keyword evidence="2" id="KW-1185">Reference proteome</keyword>
<protein>
    <submittedName>
        <fullName evidence="1">Uncharacterized protein</fullName>
    </submittedName>
</protein>
<dbReference type="EMBL" id="ML977314">
    <property type="protein sequence ID" value="KAF2120234.1"/>
    <property type="molecule type" value="Genomic_DNA"/>
</dbReference>
<proteinExistence type="predicted"/>
<evidence type="ECO:0000313" key="2">
    <source>
        <dbReference type="Proteomes" id="UP000799770"/>
    </source>
</evidence>
<organism evidence="1 2">
    <name type="scientific">Lophiotrema nucula</name>
    <dbReference type="NCBI Taxonomy" id="690887"/>
    <lineage>
        <taxon>Eukaryota</taxon>
        <taxon>Fungi</taxon>
        <taxon>Dikarya</taxon>
        <taxon>Ascomycota</taxon>
        <taxon>Pezizomycotina</taxon>
        <taxon>Dothideomycetes</taxon>
        <taxon>Pleosporomycetidae</taxon>
        <taxon>Pleosporales</taxon>
        <taxon>Lophiotremataceae</taxon>
        <taxon>Lophiotrema</taxon>
    </lineage>
</organism>
<dbReference type="AlphaFoldDB" id="A0A6A5ZMK0"/>
<dbReference type="OrthoDB" id="3622581at2759"/>
<reference evidence="1" key="1">
    <citation type="journal article" date="2020" name="Stud. Mycol.">
        <title>101 Dothideomycetes genomes: a test case for predicting lifestyles and emergence of pathogens.</title>
        <authorList>
            <person name="Haridas S."/>
            <person name="Albert R."/>
            <person name="Binder M."/>
            <person name="Bloem J."/>
            <person name="Labutti K."/>
            <person name="Salamov A."/>
            <person name="Andreopoulos B."/>
            <person name="Baker S."/>
            <person name="Barry K."/>
            <person name="Bills G."/>
            <person name="Bluhm B."/>
            <person name="Cannon C."/>
            <person name="Castanera R."/>
            <person name="Culley D."/>
            <person name="Daum C."/>
            <person name="Ezra D."/>
            <person name="Gonzalez J."/>
            <person name="Henrissat B."/>
            <person name="Kuo A."/>
            <person name="Liang C."/>
            <person name="Lipzen A."/>
            <person name="Lutzoni F."/>
            <person name="Magnuson J."/>
            <person name="Mondo S."/>
            <person name="Nolan M."/>
            <person name="Ohm R."/>
            <person name="Pangilinan J."/>
            <person name="Park H.-J."/>
            <person name="Ramirez L."/>
            <person name="Alfaro M."/>
            <person name="Sun H."/>
            <person name="Tritt A."/>
            <person name="Yoshinaga Y."/>
            <person name="Zwiers L.-H."/>
            <person name="Turgeon B."/>
            <person name="Goodwin S."/>
            <person name="Spatafora J."/>
            <person name="Crous P."/>
            <person name="Grigoriev I."/>
        </authorList>
    </citation>
    <scope>NUCLEOTIDE SEQUENCE</scope>
    <source>
        <strain evidence="1">CBS 627.86</strain>
    </source>
</reference>